<accession>A0ABS8V1U3</accession>
<dbReference type="Proteomes" id="UP000823775">
    <property type="component" value="Unassembled WGS sequence"/>
</dbReference>
<organism evidence="1 2">
    <name type="scientific">Datura stramonium</name>
    <name type="common">Jimsonweed</name>
    <name type="synonym">Common thornapple</name>
    <dbReference type="NCBI Taxonomy" id="4076"/>
    <lineage>
        <taxon>Eukaryota</taxon>
        <taxon>Viridiplantae</taxon>
        <taxon>Streptophyta</taxon>
        <taxon>Embryophyta</taxon>
        <taxon>Tracheophyta</taxon>
        <taxon>Spermatophyta</taxon>
        <taxon>Magnoliopsida</taxon>
        <taxon>eudicotyledons</taxon>
        <taxon>Gunneridae</taxon>
        <taxon>Pentapetalae</taxon>
        <taxon>asterids</taxon>
        <taxon>lamiids</taxon>
        <taxon>Solanales</taxon>
        <taxon>Solanaceae</taxon>
        <taxon>Solanoideae</taxon>
        <taxon>Datureae</taxon>
        <taxon>Datura</taxon>
    </lineage>
</organism>
<keyword evidence="2" id="KW-1185">Reference proteome</keyword>
<proteinExistence type="predicted"/>
<reference evidence="1 2" key="1">
    <citation type="journal article" date="2021" name="BMC Genomics">
        <title>Datura genome reveals duplications of psychoactive alkaloid biosynthetic genes and high mutation rate following tissue culture.</title>
        <authorList>
            <person name="Rajewski A."/>
            <person name="Carter-House D."/>
            <person name="Stajich J."/>
            <person name="Litt A."/>
        </authorList>
    </citation>
    <scope>NUCLEOTIDE SEQUENCE [LARGE SCALE GENOMIC DNA]</scope>
    <source>
        <strain evidence="1">AR-01</strain>
    </source>
</reference>
<gene>
    <name evidence="1" type="ORF">HAX54_026472</name>
</gene>
<comment type="caution">
    <text evidence="1">The sequence shown here is derived from an EMBL/GenBank/DDBJ whole genome shotgun (WGS) entry which is preliminary data.</text>
</comment>
<evidence type="ECO:0000313" key="2">
    <source>
        <dbReference type="Proteomes" id="UP000823775"/>
    </source>
</evidence>
<evidence type="ECO:0000313" key="1">
    <source>
        <dbReference type="EMBL" id="MCD9640814.1"/>
    </source>
</evidence>
<dbReference type="EMBL" id="JACEIK010003214">
    <property type="protein sequence ID" value="MCD9640814.1"/>
    <property type="molecule type" value="Genomic_DNA"/>
</dbReference>
<sequence length="108" mass="11853">SILGTSCPYYKYAEDLDNQVLITLEVYCDVDSPCKGMPSSLPSPPKPSCSASDQEKVKKCMFNTTSIDACCPTFKNILGTSCPCYKYAENLDNQVLITLKAYCEVDSP</sequence>
<name>A0ABS8V1U3_DATST</name>
<feature type="non-terminal residue" evidence="1">
    <location>
        <position position="1"/>
    </location>
</feature>
<protein>
    <submittedName>
        <fullName evidence="1">Uncharacterized protein</fullName>
    </submittedName>
</protein>